<dbReference type="KEGG" id="sus:Acid_6379"/>
<gene>
    <name evidence="1" type="ordered locus">Acid_6379</name>
</gene>
<accession>Q01SR5</accession>
<dbReference type="InParanoid" id="Q01SR5"/>
<protein>
    <submittedName>
        <fullName evidence="1">Uncharacterized protein</fullName>
    </submittedName>
</protein>
<dbReference type="AlphaFoldDB" id="Q01SR5"/>
<sequence length="109" mass="11882">MKYLVTFRKRFGADGEPADDPKSLIDAGDGVVEDAELVELVEPAGLGVAEDLNEGSGSEESNDNGFLTFGTESWVYTIAEGREKEFTDTLVESRVVLDYEEVPDESLTT</sequence>
<organism evidence="1">
    <name type="scientific">Solibacter usitatus (strain Ellin6076)</name>
    <dbReference type="NCBI Taxonomy" id="234267"/>
    <lineage>
        <taxon>Bacteria</taxon>
        <taxon>Pseudomonadati</taxon>
        <taxon>Acidobacteriota</taxon>
        <taxon>Terriglobia</taxon>
        <taxon>Bryobacterales</taxon>
        <taxon>Solibacteraceae</taxon>
        <taxon>Candidatus Solibacter</taxon>
    </lineage>
</organism>
<reference evidence="1" key="1">
    <citation type="submission" date="2006-10" db="EMBL/GenBank/DDBJ databases">
        <title>Complete sequence of Solibacter usitatus Ellin6076.</title>
        <authorList>
            <consortium name="US DOE Joint Genome Institute"/>
            <person name="Copeland A."/>
            <person name="Lucas S."/>
            <person name="Lapidus A."/>
            <person name="Barry K."/>
            <person name="Detter J.C."/>
            <person name="Glavina del Rio T."/>
            <person name="Hammon N."/>
            <person name="Israni S."/>
            <person name="Dalin E."/>
            <person name="Tice H."/>
            <person name="Pitluck S."/>
            <person name="Thompson L.S."/>
            <person name="Brettin T."/>
            <person name="Bruce D."/>
            <person name="Han C."/>
            <person name="Tapia R."/>
            <person name="Gilna P."/>
            <person name="Schmutz J."/>
            <person name="Larimer F."/>
            <person name="Land M."/>
            <person name="Hauser L."/>
            <person name="Kyrpides N."/>
            <person name="Mikhailova N."/>
            <person name="Janssen P.H."/>
            <person name="Kuske C.R."/>
            <person name="Richardson P."/>
        </authorList>
    </citation>
    <scope>NUCLEOTIDE SEQUENCE</scope>
    <source>
        <strain evidence="1">Ellin6076</strain>
    </source>
</reference>
<dbReference type="EMBL" id="CP000473">
    <property type="protein sequence ID" value="ABJ87305.1"/>
    <property type="molecule type" value="Genomic_DNA"/>
</dbReference>
<dbReference type="STRING" id="234267.Acid_6379"/>
<name>Q01SR5_SOLUE</name>
<dbReference type="HOGENOM" id="CLU_2182219_0_0_0"/>
<proteinExistence type="predicted"/>
<evidence type="ECO:0000313" key="1">
    <source>
        <dbReference type="EMBL" id="ABJ87305.1"/>
    </source>
</evidence>